<dbReference type="Proteomes" id="UP000040578">
    <property type="component" value="Unassembled WGS sequence"/>
</dbReference>
<protein>
    <submittedName>
        <fullName evidence="1">Uncharacterized protein</fullName>
    </submittedName>
</protein>
<organism evidence="1 2">
    <name type="scientific">Yersinia nurmii</name>
    <dbReference type="NCBI Taxonomy" id="685706"/>
    <lineage>
        <taxon>Bacteria</taxon>
        <taxon>Pseudomonadati</taxon>
        <taxon>Pseudomonadota</taxon>
        <taxon>Gammaproteobacteria</taxon>
        <taxon>Enterobacterales</taxon>
        <taxon>Yersiniaceae</taxon>
        <taxon>Yersinia</taxon>
    </lineage>
</organism>
<evidence type="ECO:0000313" key="2">
    <source>
        <dbReference type="Proteomes" id="UP000040578"/>
    </source>
</evidence>
<name>A0ABP1Y7N2_9GAMM</name>
<proteinExistence type="predicted"/>
<keyword evidence="2" id="KW-1185">Reference proteome</keyword>
<sequence length="37" mass="4034">MHNVSQGLKVKIQKAKGRAEALPFLLTPNELALSQTT</sequence>
<dbReference type="EMBL" id="CPYD01000001">
    <property type="protein sequence ID" value="CND89684.1"/>
    <property type="molecule type" value="Genomic_DNA"/>
</dbReference>
<accession>A0ABP1Y7N2</accession>
<gene>
    <name evidence="1" type="ORF">ERS137967_00228</name>
</gene>
<comment type="caution">
    <text evidence="1">The sequence shown here is derived from an EMBL/GenBank/DDBJ whole genome shotgun (WGS) entry which is preliminary data.</text>
</comment>
<reference evidence="1 2" key="1">
    <citation type="submission" date="2015-03" db="EMBL/GenBank/DDBJ databases">
        <authorList>
            <consortium name="Pathogen Informatics"/>
            <person name="Murphy D."/>
        </authorList>
    </citation>
    <scope>NUCLEOTIDE SEQUENCE [LARGE SCALE GENOMIC DNA]</scope>
    <source>
        <strain evidence="2">type strain: CIP110231</strain>
    </source>
</reference>
<evidence type="ECO:0000313" key="1">
    <source>
        <dbReference type="EMBL" id="CND89684.1"/>
    </source>
</evidence>